<accession>A0ABP9J4K1</accession>
<protein>
    <recommendedName>
        <fullName evidence="7">Lipoprotein</fullName>
    </recommendedName>
</protein>
<dbReference type="Gene3D" id="2.50.20.20">
    <property type="match status" value="1"/>
</dbReference>
<name>A0ABP9J4K1_9ACTN</name>
<keyword evidence="3" id="KW-1003">Cell membrane</keyword>
<proteinExistence type="inferred from homology"/>
<comment type="caution">
    <text evidence="5">The sequence shown here is derived from an EMBL/GenBank/DDBJ whole genome shotgun (WGS) entry which is preliminary data.</text>
</comment>
<dbReference type="InterPro" id="IPR009830">
    <property type="entry name" value="LppX/LprAFG"/>
</dbReference>
<sequence>MRRPVLLATAAALLCAGCSTADSDGAADARASAAPTSSVTYRNAVRKAAETVGKGSAGVDERIEITGDGSTYTLTVAGDFDFAADRGSIAVDFPGGGIDHSEEVFADGKIYVSGTAGTDDGAWGVVARDKAEVHYALRAPLNDPEHVLRQVSAIRKVSKVGSETVDGVRAVRYRGVLSHAALTLRMADDVRDKMDQVRTSVGSDIPVFVDAWVDGKGRLVRTRMALNMSGSGVTATMDLSDFGEPVKPKVPKAADTYPATSVSGVLLG</sequence>
<organism evidence="5 6">
    <name type="scientific">Streptomyces siamensis</name>
    <dbReference type="NCBI Taxonomy" id="1274986"/>
    <lineage>
        <taxon>Bacteria</taxon>
        <taxon>Bacillati</taxon>
        <taxon>Actinomycetota</taxon>
        <taxon>Actinomycetes</taxon>
        <taxon>Kitasatosporales</taxon>
        <taxon>Streptomycetaceae</taxon>
        <taxon>Streptomyces</taxon>
    </lineage>
</organism>
<keyword evidence="6" id="KW-1185">Reference proteome</keyword>
<dbReference type="Proteomes" id="UP001501759">
    <property type="component" value="Unassembled WGS sequence"/>
</dbReference>
<keyword evidence="3" id="KW-0472">Membrane</keyword>
<evidence type="ECO:0000256" key="2">
    <source>
        <dbReference type="ARBA" id="ARBA00009194"/>
    </source>
</evidence>
<evidence type="ECO:0000256" key="4">
    <source>
        <dbReference type="SAM" id="SignalP"/>
    </source>
</evidence>
<evidence type="ECO:0008006" key="7">
    <source>
        <dbReference type="Google" id="ProtNLM"/>
    </source>
</evidence>
<comment type="subcellular location">
    <subcellularLocation>
        <location evidence="1">Cell envelope</location>
    </subcellularLocation>
</comment>
<reference evidence="6" key="1">
    <citation type="journal article" date="2019" name="Int. J. Syst. Evol. Microbiol.">
        <title>The Global Catalogue of Microorganisms (GCM) 10K type strain sequencing project: providing services to taxonomists for standard genome sequencing and annotation.</title>
        <authorList>
            <consortium name="The Broad Institute Genomics Platform"/>
            <consortium name="The Broad Institute Genome Sequencing Center for Infectious Disease"/>
            <person name="Wu L."/>
            <person name="Ma J."/>
        </authorList>
    </citation>
    <scope>NUCLEOTIDE SEQUENCE [LARGE SCALE GENOMIC DNA]</scope>
    <source>
        <strain evidence="6">JCM 18409</strain>
    </source>
</reference>
<evidence type="ECO:0000313" key="6">
    <source>
        <dbReference type="Proteomes" id="UP001501759"/>
    </source>
</evidence>
<feature type="signal peptide" evidence="4">
    <location>
        <begin position="1"/>
        <end position="21"/>
    </location>
</feature>
<dbReference type="InterPro" id="IPR029046">
    <property type="entry name" value="LolA/LolB/LppX"/>
</dbReference>
<dbReference type="SUPFAM" id="SSF89392">
    <property type="entry name" value="Prokaryotic lipoproteins and lipoprotein localization factors"/>
    <property type="match status" value="1"/>
</dbReference>
<evidence type="ECO:0000313" key="5">
    <source>
        <dbReference type="EMBL" id="GAA5017893.1"/>
    </source>
</evidence>
<dbReference type="Pfam" id="PF07161">
    <property type="entry name" value="LppX_LprAFG"/>
    <property type="match status" value="1"/>
</dbReference>
<dbReference type="EMBL" id="BAABKB010000016">
    <property type="protein sequence ID" value="GAA5017893.1"/>
    <property type="molecule type" value="Genomic_DNA"/>
</dbReference>
<evidence type="ECO:0000256" key="3">
    <source>
        <dbReference type="ARBA" id="ARBA00022475"/>
    </source>
</evidence>
<keyword evidence="4" id="KW-0732">Signal</keyword>
<gene>
    <name evidence="5" type="ORF">GCM10023335_44920</name>
</gene>
<dbReference type="RefSeq" id="WP_345652011.1">
    <property type="nucleotide sequence ID" value="NZ_BAABKB010000016.1"/>
</dbReference>
<feature type="chain" id="PRO_5047048858" description="Lipoprotein" evidence="4">
    <location>
        <begin position="22"/>
        <end position="268"/>
    </location>
</feature>
<comment type="similarity">
    <text evidence="2">Belongs to the LppX/LprAFG lipoprotein family.</text>
</comment>
<evidence type="ECO:0000256" key="1">
    <source>
        <dbReference type="ARBA" id="ARBA00004196"/>
    </source>
</evidence>